<dbReference type="RefSeq" id="WP_079591793.1">
    <property type="nucleotide sequence ID" value="NZ_FUYX01000009.1"/>
</dbReference>
<gene>
    <name evidence="1" type="ORF">SAMN05660750_03360</name>
</gene>
<name>A0A1T5FMG6_9HYPH</name>
<reference evidence="1 2" key="1">
    <citation type="submission" date="2017-02" db="EMBL/GenBank/DDBJ databases">
        <authorList>
            <person name="Peterson S.W."/>
        </authorList>
    </citation>
    <scope>NUCLEOTIDE SEQUENCE [LARGE SCALE GENOMIC DNA]</scope>
    <source>
        <strain evidence="1 2">DSM 9653</strain>
    </source>
</reference>
<protein>
    <submittedName>
        <fullName evidence="1">Uncharacterized protein</fullName>
    </submittedName>
</protein>
<accession>A0A1T5FMG6</accession>
<proteinExistence type="predicted"/>
<sequence>MSRHTHSHFIEIGREEVEARISFTVDKGYAGDRIDPPCPPSAEIQSVEIVVKGQKHDCPKWLSDLLSADEGIHNDLLLEAGEDEAAWADERDEMRREAA</sequence>
<evidence type="ECO:0000313" key="2">
    <source>
        <dbReference type="Proteomes" id="UP000190130"/>
    </source>
</evidence>
<dbReference type="Proteomes" id="UP000190130">
    <property type="component" value="Unassembled WGS sequence"/>
</dbReference>
<dbReference type="AlphaFoldDB" id="A0A1T5FMG6"/>
<dbReference type="OrthoDB" id="7596894at2"/>
<dbReference type="EMBL" id="FUYX01000009">
    <property type="protein sequence ID" value="SKB97340.1"/>
    <property type="molecule type" value="Genomic_DNA"/>
</dbReference>
<organism evidence="1 2">
    <name type="scientific">Bosea thiooxidans</name>
    <dbReference type="NCBI Taxonomy" id="53254"/>
    <lineage>
        <taxon>Bacteria</taxon>
        <taxon>Pseudomonadati</taxon>
        <taxon>Pseudomonadota</taxon>
        <taxon>Alphaproteobacteria</taxon>
        <taxon>Hyphomicrobiales</taxon>
        <taxon>Boseaceae</taxon>
        <taxon>Bosea</taxon>
    </lineage>
</organism>
<evidence type="ECO:0000313" key="1">
    <source>
        <dbReference type="EMBL" id="SKB97340.1"/>
    </source>
</evidence>